<dbReference type="AlphaFoldDB" id="C1DXD5"/>
<dbReference type="KEGG" id="saf:SULAZ_0050"/>
<dbReference type="Proteomes" id="UP000001369">
    <property type="component" value="Chromosome"/>
</dbReference>
<keyword evidence="2" id="KW-1185">Reference proteome</keyword>
<proteinExistence type="predicted"/>
<evidence type="ECO:0000313" key="1">
    <source>
        <dbReference type="EMBL" id="ACN99110.1"/>
    </source>
</evidence>
<accession>C1DXD5</accession>
<organism evidence="1 2">
    <name type="scientific">Sulfurihydrogenibium azorense (strain DSM 15241 / OCM 825 / Az-Fu1)</name>
    <dbReference type="NCBI Taxonomy" id="204536"/>
    <lineage>
        <taxon>Bacteria</taxon>
        <taxon>Pseudomonadati</taxon>
        <taxon>Aquificota</taxon>
        <taxon>Aquificia</taxon>
        <taxon>Aquificales</taxon>
        <taxon>Hydrogenothermaceae</taxon>
        <taxon>Sulfurihydrogenibium</taxon>
    </lineage>
</organism>
<reference evidence="1 2" key="1">
    <citation type="journal article" date="2009" name="J. Bacteriol.">
        <title>Complete and draft genome sequences of six members of the Aquificales.</title>
        <authorList>
            <person name="Reysenbach A.L."/>
            <person name="Hamamura N."/>
            <person name="Podar M."/>
            <person name="Griffiths E."/>
            <person name="Ferreira S."/>
            <person name="Hochstein R."/>
            <person name="Heidelberg J."/>
            <person name="Johnson J."/>
            <person name="Mead D."/>
            <person name="Pohorille A."/>
            <person name="Sarmiento M."/>
            <person name="Schweighofer K."/>
            <person name="Seshadri R."/>
            <person name="Voytek M.A."/>
        </authorList>
    </citation>
    <scope>NUCLEOTIDE SEQUENCE [LARGE SCALE GENOMIC DNA]</scope>
    <source>
        <strain evidence="2">Az-Fu1 / DSM 15241 / OCM 825</strain>
    </source>
</reference>
<sequence length="72" mass="7866">MTSLLLSTSVMAADDIFSAIKESKFSGSIRAKYFLTDWEDESKTTGVCLETLKEGTEVLAVIKVSDIIVGKF</sequence>
<protein>
    <submittedName>
        <fullName evidence="1">Putative Sel1 domain protein repeat-containing protein</fullName>
    </submittedName>
</protein>
<name>C1DXD5_SULAA</name>
<dbReference type="EMBL" id="CP001229">
    <property type="protein sequence ID" value="ACN99110.1"/>
    <property type="molecule type" value="Genomic_DNA"/>
</dbReference>
<dbReference type="STRING" id="204536.SULAZ_0050"/>
<dbReference type="HOGENOM" id="CLU_2720798_0_0_0"/>
<evidence type="ECO:0000313" key="2">
    <source>
        <dbReference type="Proteomes" id="UP000001369"/>
    </source>
</evidence>
<gene>
    <name evidence="1" type="ordered locus">SULAZ_0050</name>
</gene>